<evidence type="ECO:0000313" key="2">
    <source>
        <dbReference type="EMBL" id="QRE04855.1"/>
    </source>
</evidence>
<organism evidence="2 3">
    <name type="scientific">Flavobacterium psychrophilum</name>
    <dbReference type="NCBI Taxonomy" id="96345"/>
    <lineage>
        <taxon>Bacteria</taxon>
        <taxon>Pseudomonadati</taxon>
        <taxon>Bacteroidota</taxon>
        <taxon>Flavobacteriia</taxon>
        <taxon>Flavobacteriales</taxon>
        <taxon>Flavobacteriaceae</taxon>
        <taxon>Flavobacterium</taxon>
    </lineage>
</organism>
<proteinExistence type="predicted"/>
<dbReference type="RefSeq" id="WP_063742775.1">
    <property type="nucleotide sequence ID" value="NZ_CP059075.1"/>
</dbReference>
<gene>
    <name evidence="2" type="ORF">H0H26_04505</name>
</gene>
<feature type="compositionally biased region" description="Low complexity" evidence="1">
    <location>
        <begin position="115"/>
        <end position="136"/>
    </location>
</feature>
<accession>A0A7U2NGN4</accession>
<protein>
    <submittedName>
        <fullName evidence="2">Uncharacterized protein</fullName>
    </submittedName>
</protein>
<reference evidence="2 3" key="1">
    <citation type="submission" date="2020-07" db="EMBL/GenBank/DDBJ databases">
        <title>Genomic characterization of Flavobacterium psychrophilum strains.</title>
        <authorList>
            <person name="Castillo D."/>
            <person name="Jorgensen J."/>
            <person name="Middelboe M."/>
        </authorList>
    </citation>
    <scope>NUCLEOTIDE SEQUENCE [LARGE SCALE GENOMIC DNA]</scope>
    <source>
        <strain evidence="2 3">FPS-R7</strain>
    </source>
</reference>
<evidence type="ECO:0000256" key="1">
    <source>
        <dbReference type="SAM" id="MobiDB-lite"/>
    </source>
</evidence>
<name>A0A7U2NGN4_FLAPS</name>
<evidence type="ECO:0000313" key="3">
    <source>
        <dbReference type="Proteomes" id="UP000596329"/>
    </source>
</evidence>
<dbReference type="AlphaFoldDB" id="A0A7U2NGN4"/>
<feature type="region of interest" description="Disordered" evidence="1">
    <location>
        <begin position="109"/>
        <end position="136"/>
    </location>
</feature>
<dbReference type="EMBL" id="CP059075">
    <property type="protein sequence ID" value="QRE04855.1"/>
    <property type="molecule type" value="Genomic_DNA"/>
</dbReference>
<dbReference type="Proteomes" id="UP000596329">
    <property type="component" value="Chromosome"/>
</dbReference>
<sequence>MASTSETGHAKNVANFQNLIAFVTGYGATYNPSKSALKLTQLIALKADADTKLADVVTKNTAYNNKVNERINAFSGLKSLSTRLVNALQTTDATDQIIKDAKGFNKKMQGQRVSATATTPTDPNTPAPNTISTSQQSYTQQIQHLAGLISVLESEPSYTPNEIDLQIATLVAKQNDLTTKNNEVATSYANISNSRIARNTTLYSTEGSIFDVASEVKKYIKSIYGATSPEFAQVKRIAFKKPKA</sequence>